<keyword evidence="2" id="KW-0597">Phosphoprotein</keyword>
<gene>
    <name evidence="4" type="ORF">SMN809_LOCUS67864</name>
</gene>
<dbReference type="Pfam" id="PF00501">
    <property type="entry name" value="AMP-binding"/>
    <property type="match status" value="1"/>
</dbReference>
<comment type="caution">
    <text evidence="4">The sequence shown here is derived from an EMBL/GenBank/DDBJ whole genome shotgun (WGS) entry which is preliminary data.</text>
</comment>
<dbReference type="Gene3D" id="3.40.50.980">
    <property type="match status" value="1"/>
</dbReference>
<dbReference type="Proteomes" id="UP000676336">
    <property type="component" value="Unassembled WGS sequence"/>
</dbReference>
<name>A0A8S3HCC5_9BILA</name>
<evidence type="ECO:0000256" key="2">
    <source>
        <dbReference type="ARBA" id="ARBA00022553"/>
    </source>
</evidence>
<organism evidence="4 5">
    <name type="scientific">Rotaria magnacalcarata</name>
    <dbReference type="NCBI Taxonomy" id="392030"/>
    <lineage>
        <taxon>Eukaryota</taxon>
        <taxon>Metazoa</taxon>
        <taxon>Spiralia</taxon>
        <taxon>Gnathifera</taxon>
        <taxon>Rotifera</taxon>
        <taxon>Eurotatoria</taxon>
        <taxon>Bdelloidea</taxon>
        <taxon>Philodinida</taxon>
        <taxon>Philodinidae</taxon>
        <taxon>Rotaria</taxon>
    </lineage>
</organism>
<reference evidence="4" key="1">
    <citation type="submission" date="2021-02" db="EMBL/GenBank/DDBJ databases">
        <authorList>
            <person name="Nowell W R."/>
        </authorList>
    </citation>
    <scope>NUCLEOTIDE SEQUENCE</scope>
</reference>
<evidence type="ECO:0000259" key="3">
    <source>
        <dbReference type="Pfam" id="PF00501"/>
    </source>
</evidence>
<protein>
    <recommendedName>
        <fullName evidence="3">AMP-dependent synthetase/ligase domain-containing protein</fullName>
    </recommendedName>
</protein>
<feature type="domain" description="AMP-dependent synthetase/ligase" evidence="3">
    <location>
        <begin position="3"/>
        <end position="140"/>
    </location>
</feature>
<evidence type="ECO:0000256" key="1">
    <source>
        <dbReference type="ARBA" id="ARBA00022450"/>
    </source>
</evidence>
<proteinExistence type="predicted"/>
<accession>A0A8S3HCC5</accession>
<sequence>MLVILNDEMRVDKSRLYQYLNKNKVTYLCGTSSVLQDYDFEQMNDLLTIEVGGEEFKEITFNKIRKKFDGLIINIYGPTEITITSHQRLYYLGENRTNKSIGKQIANTWCYVLDNNLNQLPIGAVGELYIGGIGVARGYLNRSELTAERFLPNPFQTEQEKKNGKNARIYKTGDLVRWL</sequence>
<dbReference type="InterPro" id="IPR000873">
    <property type="entry name" value="AMP-dep_synth/lig_dom"/>
</dbReference>
<evidence type="ECO:0000313" key="5">
    <source>
        <dbReference type="Proteomes" id="UP000676336"/>
    </source>
</evidence>
<evidence type="ECO:0000313" key="4">
    <source>
        <dbReference type="EMBL" id="CAF5177342.1"/>
    </source>
</evidence>
<dbReference type="AlphaFoldDB" id="A0A8S3HCC5"/>
<dbReference type="Gene3D" id="2.30.38.10">
    <property type="entry name" value="Luciferase, Domain 3"/>
    <property type="match status" value="1"/>
</dbReference>
<dbReference type="PANTHER" id="PTHR44845:SF6">
    <property type="entry name" value="BETA-ALANINE-ACTIVATING ENZYME"/>
    <property type="match status" value="1"/>
</dbReference>
<dbReference type="PANTHER" id="PTHR44845">
    <property type="entry name" value="CARRIER DOMAIN-CONTAINING PROTEIN"/>
    <property type="match status" value="1"/>
</dbReference>
<dbReference type="SUPFAM" id="SSF56801">
    <property type="entry name" value="Acetyl-CoA synthetase-like"/>
    <property type="match status" value="1"/>
</dbReference>
<keyword evidence="1" id="KW-0596">Phosphopantetheine</keyword>
<feature type="non-terminal residue" evidence="4">
    <location>
        <position position="179"/>
    </location>
</feature>
<dbReference type="EMBL" id="CAJOBI010316209">
    <property type="protein sequence ID" value="CAF5177342.1"/>
    <property type="molecule type" value="Genomic_DNA"/>
</dbReference>